<organism evidence="2 3">
    <name type="scientific">Septoria linicola</name>
    <dbReference type="NCBI Taxonomy" id="215465"/>
    <lineage>
        <taxon>Eukaryota</taxon>
        <taxon>Fungi</taxon>
        <taxon>Dikarya</taxon>
        <taxon>Ascomycota</taxon>
        <taxon>Pezizomycotina</taxon>
        <taxon>Dothideomycetes</taxon>
        <taxon>Dothideomycetidae</taxon>
        <taxon>Mycosphaerellales</taxon>
        <taxon>Mycosphaerellaceae</taxon>
        <taxon>Septoria</taxon>
    </lineage>
</organism>
<dbReference type="EMBL" id="CP099433">
    <property type="protein sequence ID" value="USW59744.1"/>
    <property type="molecule type" value="Genomic_DNA"/>
</dbReference>
<gene>
    <name evidence="2" type="ORF">Slin15195_G130630</name>
</gene>
<feature type="compositionally biased region" description="Polar residues" evidence="1">
    <location>
        <begin position="126"/>
        <end position="138"/>
    </location>
</feature>
<sequence length="194" mass="20750">MPNTGPAAAIKPADRLNIALQRLGHSAPTYAQEVHATYRVKIHLSDETHQLFSMPGNENYKKLADAACSGKFCKTSQASKLQGIAALCTALEMMTDKAAEGTASGDPSLRPKRTAMSRKKKRQMAKASTSTAPGTPTMTVKRKSDSNSTGALFVSQDEAASEHAMDSPSSDSDSDLAMSRPQKRVRRGSRPILA</sequence>
<proteinExistence type="predicted"/>
<protein>
    <submittedName>
        <fullName evidence="2">Uncharacterized protein</fullName>
    </submittedName>
</protein>
<evidence type="ECO:0000256" key="1">
    <source>
        <dbReference type="SAM" id="MobiDB-lite"/>
    </source>
</evidence>
<keyword evidence="3" id="KW-1185">Reference proteome</keyword>
<feature type="region of interest" description="Disordered" evidence="1">
    <location>
        <begin position="99"/>
        <end position="194"/>
    </location>
</feature>
<evidence type="ECO:0000313" key="2">
    <source>
        <dbReference type="EMBL" id="USW59744.1"/>
    </source>
</evidence>
<feature type="compositionally biased region" description="Basic residues" evidence="1">
    <location>
        <begin position="110"/>
        <end position="124"/>
    </location>
</feature>
<dbReference type="AlphaFoldDB" id="A0A9Q9ERC1"/>
<name>A0A9Q9ERC1_9PEZI</name>
<evidence type="ECO:0000313" key="3">
    <source>
        <dbReference type="Proteomes" id="UP001056384"/>
    </source>
</evidence>
<feature type="compositionally biased region" description="Basic residues" evidence="1">
    <location>
        <begin position="181"/>
        <end position="194"/>
    </location>
</feature>
<reference evidence="2" key="1">
    <citation type="submission" date="2022-06" db="EMBL/GenBank/DDBJ databases">
        <title>Complete genome sequences of two strains of the flax pathogen Septoria linicola.</title>
        <authorList>
            <person name="Lapalu N."/>
            <person name="Simon A."/>
            <person name="Demenou B."/>
            <person name="Paumier D."/>
            <person name="Guillot M.-P."/>
            <person name="Gout L."/>
            <person name="Valade R."/>
        </authorList>
    </citation>
    <scope>NUCLEOTIDE SEQUENCE</scope>
    <source>
        <strain evidence="2">SE15195</strain>
    </source>
</reference>
<accession>A0A9Q9ERC1</accession>
<dbReference type="Proteomes" id="UP001056384">
    <property type="component" value="Chromosome 16"/>
</dbReference>